<feature type="region of interest" description="Disordered" evidence="1">
    <location>
        <begin position="1"/>
        <end position="53"/>
    </location>
</feature>
<feature type="compositionally biased region" description="Low complexity" evidence="1">
    <location>
        <begin position="722"/>
        <end position="731"/>
    </location>
</feature>
<feature type="region of interest" description="Disordered" evidence="1">
    <location>
        <begin position="1113"/>
        <end position="1155"/>
    </location>
</feature>
<dbReference type="EMBL" id="GG662437">
    <property type="protein sequence ID" value="EAR84072.1"/>
    <property type="molecule type" value="Genomic_DNA"/>
</dbReference>
<feature type="compositionally biased region" description="Basic residues" evidence="1">
    <location>
        <begin position="1113"/>
        <end position="1126"/>
    </location>
</feature>
<evidence type="ECO:0000313" key="2">
    <source>
        <dbReference type="EMBL" id="EAR84072.1"/>
    </source>
</evidence>
<accession>I7LT17</accession>
<evidence type="ECO:0000256" key="1">
    <source>
        <dbReference type="SAM" id="MobiDB-lite"/>
    </source>
</evidence>
<feature type="compositionally biased region" description="Low complexity" evidence="1">
    <location>
        <begin position="882"/>
        <end position="895"/>
    </location>
</feature>
<feature type="compositionally biased region" description="Low complexity" evidence="1">
    <location>
        <begin position="847"/>
        <end position="860"/>
    </location>
</feature>
<evidence type="ECO:0000313" key="3">
    <source>
        <dbReference type="Proteomes" id="UP000009168"/>
    </source>
</evidence>
<feature type="region of interest" description="Disordered" evidence="1">
    <location>
        <begin position="446"/>
        <end position="469"/>
    </location>
</feature>
<feature type="compositionally biased region" description="Basic and acidic residues" evidence="1">
    <location>
        <begin position="22"/>
        <end position="31"/>
    </location>
</feature>
<reference evidence="3" key="1">
    <citation type="journal article" date="2006" name="PLoS Biol.">
        <title>Macronuclear genome sequence of the ciliate Tetrahymena thermophila, a model eukaryote.</title>
        <authorList>
            <person name="Eisen J.A."/>
            <person name="Coyne R.S."/>
            <person name="Wu M."/>
            <person name="Wu D."/>
            <person name="Thiagarajan M."/>
            <person name="Wortman J.R."/>
            <person name="Badger J.H."/>
            <person name="Ren Q."/>
            <person name="Amedeo P."/>
            <person name="Jones K.M."/>
            <person name="Tallon L.J."/>
            <person name="Delcher A.L."/>
            <person name="Salzberg S.L."/>
            <person name="Silva J.C."/>
            <person name="Haas B.J."/>
            <person name="Majoros W.H."/>
            <person name="Farzad M."/>
            <person name="Carlton J.M."/>
            <person name="Smith R.K. Jr."/>
            <person name="Garg J."/>
            <person name="Pearlman R.E."/>
            <person name="Karrer K.M."/>
            <person name="Sun L."/>
            <person name="Manning G."/>
            <person name="Elde N.C."/>
            <person name="Turkewitz A.P."/>
            <person name="Asai D.J."/>
            <person name="Wilkes D.E."/>
            <person name="Wang Y."/>
            <person name="Cai H."/>
            <person name="Collins K."/>
            <person name="Stewart B.A."/>
            <person name="Lee S.R."/>
            <person name="Wilamowska K."/>
            <person name="Weinberg Z."/>
            <person name="Ruzzo W.L."/>
            <person name="Wloga D."/>
            <person name="Gaertig J."/>
            <person name="Frankel J."/>
            <person name="Tsao C.-C."/>
            <person name="Gorovsky M.A."/>
            <person name="Keeling P.J."/>
            <person name="Waller R.F."/>
            <person name="Patron N.J."/>
            <person name="Cherry J.M."/>
            <person name="Stover N.A."/>
            <person name="Krieger C.J."/>
            <person name="del Toro C."/>
            <person name="Ryder H.F."/>
            <person name="Williamson S.C."/>
            <person name="Barbeau R.A."/>
            <person name="Hamilton E.P."/>
            <person name="Orias E."/>
        </authorList>
    </citation>
    <scope>NUCLEOTIDE SEQUENCE [LARGE SCALE GENOMIC DNA]</scope>
    <source>
        <strain evidence="3">SB210</strain>
    </source>
</reference>
<protein>
    <submittedName>
        <fullName evidence="2">Uncharacterized protein</fullName>
    </submittedName>
</protein>
<feature type="compositionally biased region" description="Polar residues" evidence="1">
    <location>
        <begin position="896"/>
        <end position="919"/>
    </location>
</feature>
<name>I7LT17_TETTS</name>
<feature type="region of interest" description="Disordered" evidence="1">
    <location>
        <begin position="684"/>
        <end position="734"/>
    </location>
</feature>
<keyword evidence="3" id="KW-1185">Reference proteome</keyword>
<feature type="region of interest" description="Disordered" evidence="1">
    <location>
        <begin position="827"/>
        <end position="919"/>
    </location>
</feature>
<feature type="compositionally biased region" description="Low complexity" evidence="1">
    <location>
        <begin position="700"/>
        <end position="712"/>
    </location>
</feature>
<dbReference type="RefSeq" id="XP_001031735.1">
    <property type="nucleotide sequence ID" value="XM_001031735.3"/>
</dbReference>
<proteinExistence type="predicted"/>
<feature type="region of interest" description="Disordered" evidence="1">
    <location>
        <begin position="1237"/>
        <end position="1277"/>
    </location>
</feature>
<sequence length="1375" mass="161958">MDQEVSSQQQSQIEIENLQDSDYEKKPEEKKKRIKKDKQSSNGVQANGIRNSKKQIQTKDSNQLVLAKKKQPQMLTTNDFMQQLGSIQIPEQLKLFFMRELRQTVPVVKELLPSHKFLLFGEIPLDLDYFINKLKIRKIDSNGSIFDKFRSIVRNIRYKDRIEFDLNSQYLGLTDFQYIIEALRSMNNNTSFQFAQNLQEYQNQVRYIIARNDYYKKYLQQQNNSVDIEQRVKQSLKCAEDILESLDGQNEIFIYNIISKQFDGLITLKKGFSKGLIKNLDVSDDEFIKSVQENKVFNNLIDQVNHASIIYCQTKMEENPYMSLRQSEIIKSIHPDIQHHHSHQFKNILRNLVKEAIKKQDVIEQFLQTQQSEMAQNNFQNYLPNPLPSFQQYQKFIKNINLHPQRFKFPPHKQIELFQNITQVLTKKQQSKINFQQNLQKITQSSPILQSQESSGLHQQDSFAQEDNSQPFRSIQMHQEPFNQQNSSLDDQNSILGQSQQLFDENSKEKIDEESSFNQQNGLASNGYMNIFKDKFNFGSSDFQDDNLSVTSQSHGLPFLKSLSQSQQLDIISQGVVTSMFNQYNDYQNSLKMSVLGSNNIFEDENSQSLFYDKSQFKSFQEENQSFQIEQGMSNNFELFKENNYNHSSNEQFEKINFNHQNSEQYQRQRDNYFQQKMHDEEESYSFCKSQSQSHTSHKNNNSASPQNGNNPFSNMSMHKQSSSASNGSENSQKENKIKDFYEQLLQYIGNDEEEDGLFPFPHINSTFKEDIIREYEQIRSILEDGKYMSNEEFNQFIEEIKKQPRIKKKQYLKHLMKIPDYVNYEEKERRKKEEKERRKQAEKIRSTSNSSNSSLSNANIKNLPSQSPKFDSGQPFKFIEQFSQQSKNNQPQNQAHSTPSHGQNQDANNKSFGNIFNFSSHQNHFNQQTCKENDHANQYGQQNQFLLNNNNSNNQDFQSNKSDTIQEEYKIQQIQENNSTQKYKNLYNNLSSSNNLHSLNEQSPIQNVLFPFKHQDINHPPHPPLPHPLQFIQQIREYFQQQKITDQSELLKIIKNNLQEAVNQGQLNSKIGQFLSQENNFDKASYVINQLLVDKDALKKLNNGHFFPLPHHHHPHHHFHHHHHHFEGSNDKPNGNSQENNHHHNHLNSNPHKRQEQVIKKIYELNTNLSLDNEIQINDYLEVFYIGKTKLWKNFSKDFILNNSFRDIDQEFNTLAQNQLLQKFYPQQCNKIEQDLRQSQQEQFQNKNSHRSDNSQSSSPQSKTLNEVNKDSENGTKKTINKELLKKIINQFKMGPPHPFKILLILKKSLQKIIYHIPKQYLTQEFLKNSLKMIVYQSQGDVENFIQCRQRVPMEIIESMEKKVMKKFCKIPII</sequence>
<dbReference type="HOGENOM" id="CLU_256031_0_0_1"/>
<feature type="compositionally biased region" description="Basic and acidic residues" evidence="1">
    <location>
        <begin position="827"/>
        <end position="846"/>
    </location>
</feature>
<feature type="compositionally biased region" description="Polar residues" evidence="1">
    <location>
        <begin position="40"/>
        <end position="53"/>
    </location>
</feature>
<dbReference type="InParanoid" id="I7LT17"/>
<dbReference type="GeneID" id="7838776"/>
<dbReference type="Proteomes" id="UP000009168">
    <property type="component" value="Unassembled WGS sequence"/>
</dbReference>
<gene>
    <name evidence="2" type="ORF">TTHERM_00756060</name>
</gene>
<feature type="compositionally biased region" description="Polar residues" evidence="1">
    <location>
        <begin position="861"/>
        <end position="870"/>
    </location>
</feature>
<organism evidence="2 3">
    <name type="scientific">Tetrahymena thermophila (strain SB210)</name>
    <dbReference type="NCBI Taxonomy" id="312017"/>
    <lineage>
        <taxon>Eukaryota</taxon>
        <taxon>Sar</taxon>
        <taxon>Alveolata</taxon>
        <taxon>Ciliophora</taxon>
        <taxon>Intramacronucleata</taxon>
        <taxon>Oligohymenophorea</taxon>
        <taxon>Hymenostomatida</taxon>
        <taxon>Tetrahymenina</taxon>
        <taxon>Tetrahymenidae</taxon>
        <taxon>Tetrahymena</taxon>
    </lineage>
</organism>
<dbReference type="KEGG" id="tet:TTHERM_00756060"/>
<feature type="compositionally biased region" description="Low complexity" evidence="1">
    <location>
        <begin position="1"/>
        <end position="16"/>
    </location>
</feature>
<feature type="compositionally biased region" description="Polar residues" evidence="1">
    <location>
        <begin position="1237"/>
        <end position="1248"/>
    </location>
</feature>